<dbReference type="EMBL" id="FXBN01000001">
    <property type="protein sequence ID" value="SMH32702.1"/>
    <property type="molecule type" value="Genomic_DNA"/>
</dbReference>
<dbReference type="RefSeq" id="WP_143744118.1">
    <property type="nucleotide sequence ID" value="NZ_FXBN01000001.1"/>
</dbReference>
<proteinExistence type="predicted"/>
<feature type="compositionally biased region" description="Polar residues" evidence="1">
    <location>
        <begin position="42"/>
        <end position="53"/>
    </location>
</feature>
<sequence>MERLNGMINNLKNGGYIDSDNNLLSAGFDKLKLQIGKIDNSNVSYSTHSSRQNDLNRESERKKLLEKIGGIQ</sequence>
<evidence type="ECO:0000256" key="1">
    <source>
        <dbReference type="SAM" id="MobiDB-lite"/>
    </source>
</evidence>
<evidence type="ECO:0000313" key="2">
    <source>
        <dbReference type="EMBL" id="SMH32702.1"/>
    </source>
</evidence>
<dbReference type="AlphaFoldDB" id="A0A1X7N5I1"/>
<keyword evidence="3" id="KW-1185">Reference proteome</keyword>
<organism evidence="2 3">
    <name type="scientific">Methanohalophilus portucalensis FDF-1</name>
    <dbReference type="NCBI Taxonomy" id="523843"/>
    <lineage>
        <taxon>Archaea</taxon>
        <taxon>Methanobacteriati</taxon>
        <taxon>Methanobacteriota</taxon>
        <taxon>Stenosarchaea group</taxon>
        <taxon>Methanomicrobia</taxon>
        <taxon>Methanosarcinales</taxon>
        <taxon>Methanosarcinaceae</taxon>
        <taxon>Methanohalophilus</taxon>
    </lineage>
</organism>
<accession>A0A1X7N5I1</accession>
<feature type="region of interest" description="Disordered" evidence="1">
    <location>
        <begin position="42"/>
        <end position="61"/>
    </location>
</feature>
<dbReference type="Proteomes" id="UP000193969">
    <property type="component" value="Unassembled WGS sequence"/>
</dbReference>
<reference evidence="3" key="1">
    <citation type="submission" date="2017-04" db="EMBL/GenBank/DDBJ databases">
        <authorList>
            <person name="Varghese N."/>
            <person name="Submissions S."/>
        </authorList>
    </citation>
    <scope>NUCLEOTIDE SEQUENCE [LARGE SCALE GENOMIC DNA]</scope>
    <source>
        <strain evidence="3">FDF-1</strain>
    </source>
</reference>
<name>A0A1X7N5I1_9EURY</name>
<evidence type="ECO:0000313" key="3">
    <source>
        <dbReference type="Proteomes" id="UP000193969"/>
    </source>
</evidence>
<protein>
    <submittedName>
        <fullName evidence="2">Uncharacterized protein</fullName>
    </submittedName>
</protein>
<gene>
    <name evidence="2" type="ORF">SAMN06264941_0619</name>
</gene>